<dbReference type="InterPro" id="IPR027417">
    <property type="entry name" value="P-loop_NTPase"/>
</dbReference>
<dbReference type="GO" id="GO:0003924">
    <property type="term" value="F:GTPase activity"/>
    <property type="evidence" value="ECO:0007669"/>
    <property type="project" value="TreeGrafter"/>
</dbReference>
<protein>
    <recommendedName>
        <fullName evidence="5">GPN-loop GTPase 2</fullName>
    </recommendedName>
</protein>
<evidence type="ECO:0000256" key="1">
    <source>
        <dbReference type="ARBA" id="ARBA00005290"/>
    </source>
</evidence>
<organism evidence="6">
    <name type="scientific">Timema tahoe</name>
    <dbReference type="NCBI Taxonomy" id="61484"/>
    <lineage>
        <taxon>Eukaryota</taxon>
        <taxon>Metazoa</taxon>
        <taxon>Ecdysozoa</taxon>
        <taxon>Arthropoda</taxon>
        <taxon>Hexapoda</taxon>
        <taxon>Insecta</taxon>
        <taxon>Pterygota</taxon>
        <taxon>Neoptera</taxon>
        <taxon>Polyneoptera</taxon>
        <taxon>Phasmatodea</taxon>
        <taxon>Timematodea</taxon>
        <taxon>Timematoidea</taxon>
        <taxon>Timematidae</taxon>
        <taxon>Timema</taxon>
    </lineage>
</organism>
<evidence type="ECO:0000256" key="2">
    <source>
        <dbReference type="ARBA" id="ARBA00022741"/>
    </source>
</evidence>
<comment type="subunit">
    <text evidence="5">Binds to RNA polymerase II (RNAPII).</text>
</comment>
<name>A0A7R9FGF3_9NEOP</name>
<reference evidence="6" key="1">
    <citation type="submission" date="2020-11" db="EMBL/GenBank/DDBJ databases">
        <authorList>
            <person name="Tran Van P."/>
        </authorList>
    </citation>
    <scope>NUCLEOTIDE SEQUENCE</scope>
</reference>
<accession>A0A7R9FGF3</accession>
<dbReference type="PANTHER" id="PTHR21231">
    <property type="entry name" value="XPA-BINDING PROTEIN 1-RELATED"/>
    <property type="match status" value="1"/>
</dbReference>
<dbReference type="EMBL" id="OE000219">
    <property type="protein sequence ID" value="CAD7452966.1"/>
    <property type="molecule type" value="Genomic_DNA"/>
</dbReference>
<dbReference type="Pfam" id="PF03029">
    <property type="entry name" value="ATP_bind_1"/>
    <property type="match status" value="1"/>
</dbReference>
<keyword evidence="3 5" id="KW-0378">Hydrolase</keyword>
<dbReference type="Gene3D" id="3.40.50.300">
    <property type="entry name" value="P-loop containing nucleotide triphosphate hydrolases"/>
    <property type="match status" value="1"/>
</dbReference>
<evidence type="ECO:0000256" key="3">
    <source>
        <dbReference type="ARBA" id="ARBA00022801"/>
    </source>
</evidence>
<dbReference type="PANTHER" id="PTHR21231:SF3">
    <property type="entry name" value="GPN-LOOP GTPASE 2"/>
    <property type="match status" value="1"/>
</dbReference>
<gene>
    <name evidence="6" type="ORF">TTEB3V08_LOCUS1123</name>
</gene>
<keyword evidence="2 5" id="KW-0547">Nucleotide-binding</keyword>
<dbReference type="GO" id="GO:0005737">
    <property type="term" value="C:cytoplasm"/>
    <property type="evidence" value="ECO:0007669"/>
    <property type="project" value="TreeGrafter"/>
</dbReference>
<evidence type="ECO:0000256" key="5">
    <source>
        <dbReference type="RuleBase" id="RU365059"/>
    </source>
</evidence>
<dbReference type="AlphaFoldDB" id="A0A7R9FGF3"/>
<sequence length="267" mass="30438">MTPPDRRYPVETLLPSGHLVTQTSDDTNVGLKYRHIDVGIKVGPGGDDVNYSLELCVVAHDSQSVKGINQGQGIAVWTNITSRGRVFGLKGRVSPCKTWLNVVDKCVKKRTMKSFKNKKACMTRCLDVVEAKGVCENKEAWMKLIERPALVDKWSKAGLQNMSERVNEYPGHYGKRVWAACGWPTWQWENYILPCHRRVPEKYRKESGYHPANDDLKYEAAINISQLITLEDVMVNLKLGPNGGLMFCMEFLEKNMDWWNYTHTTTL</sequence>
<evidence type="ECO:0000313" key="6">
    <source>
        <dbReference type="EMBL" id="CAD7452966.1"/>
    </source>
</evidence>
<evidence type="ECO:0000256" key="4">
    <source>
        <dbReference type="ARBA" id="ARBA00023134"/>
    </source>
</evidence>
<comment type="function">
    <text evidence="5">Small GTPase required for proper localization of RNA polymerase II and III (RNAPII and RNAPIII). May act at an RNAP assembly step prior to nuclear import.</text>
</comment>
<dbReference type="GO" id="GO:0005525">
    <property type="term" value="F:GTP binding"/>
    <property type="evidence" value="ECO:0007669"/>
    <property type="project" value="UniProtKB-KW"/>
</dbReference>
<keyword evidence="4 5" id="KW-0342">GTP-binding</keyword>
<proteinExistence type="inferred from homology"/>
<dbReference type="InterPro" id="IPR004130">
    <property type="entry name" value="Gpn"/>
</dbReference>
<comment type="similarity">
    <text evidence="1 5">Belongs to the GPN-loop GTPase family.</text>
</comment>